<name>A0AA36G6N9_9BILA</name>
<dbReference type="PANTHER" id="PTHR11571">
    <property type="entry name" value="GLUTATHIONE S-TRANSFERASE"/>
    <property type="match status" value="1"/>
</dbReference>
<comment type="caution">
    <text evidence="8">The sequence shown here is derived from an EMBL/GenBank/DDBJ whole genome shotgun (WGS) entry which is preliminary data.</text>
</comment>
<evidence type="ECO:0000256" key="1">
    <source>
        <dbReference type="ARBA" id="ARBA00012452"/>
    </source>
</evidence>
<sequence length="206" mass="23655">MVHYKLTYFFFNGLGEPIRQIFALAGVDFEDHRVQREEWPALKESTPFGKMPVLEVDGKKLPQSKAIARYLGRKFGFAGNGEWEQAQVDAWADQINDYMTSVDPFFRYKAGFAEGDADAEFNDVVVKARDTFFPLVVKQLKEAGSGYLVGNKVSWADLFLNYHVETFLGFRPDYIDKYPEIAAHLKKVRDIPELKKWVSQRPSAPF</sequence>
<dbReference type="EC" id="2.5.1.18" evidence="1"/>
<dbReference type="Pfam" id="PF14497">
    <property type="entry name" value="GST_C_3"/>
    <property type="match status" value="1"/>
</dbReference>
<dbReference type="SFLD" id="SFLDG00363">
    <property type="entry name" value="AMPS_(cytGST):_Alpha-__Mu-__Pi"/>
    <property type="match status" value="1"/>
</dbReference>
<dbReference type="InterPro" id="IPR004045">
    <property type="entry name" value="Glutathione_S-Trfase_N"/>
</dbReference>
<gene>
    <name evidence="8" type="ORF">MSPICULIGERA_LOCUS13040</name>
</gene>
<dbReference type="Proteomes" id="UP001177023">
    <property type="component" value="Unassembled WGS sequence"/>
</dbReference>
<dbReference type="InterPro" id="IPR036249">
    <property type="entry name" value="Thioredoxin-like_sf"/>
</dbReference>
<dbReference type="SFLD" id="SFLDS00019">
    <property type="entry name" value="Glutathione_Transferase_(cytos"/>
    <property type="match status" value="1"/>
</dbReference>
<proteinExistence type="inferred from homology"/>
<reference evidence="8" key="1">
    <citation type="submission" date="2023-06" db="EMBL/GenBank/DDBJ databases">
        <authorList>
            <person name="Delattre M."/>
        </authorList>
    </citation>
    <scope>NUCLEOTIDE SEQUENCE</scope>
    <source>
        <strain evidence="8">AF72</strain>
    </source>
</reference>
<protein>
    <recommendedName>
        <fullName evidence="1">glutathione transferase</fullName>
        <ecNumber evidence="1">2.5.1.18</ecNumber>
    </recommendedName>
    <alternativeName>
        <fullName evidence="5">GST class-sigma</fullName>
    </alternativeName>
</protein>
<dbReference type="InterPro" id="IPR004046">
    <property type="entry name" value="GST_C"/>
</dbReference>
<keyword evidence="2" id="KW-0808">Transferase</keyword>
<dbReference type="GO" id="GO:0006749">
    <property type="term" value="P:glutathione metabolic process"/>
    <property type="evidence" value="ECO:0007669"/>
    <property type="project" value="TreeGrafter"/>
</dbReference>
<organism evidence="8 9">
    <name type="scientific">Mesorhabditis spiculigera</name>
    <dbReference type="NCBI Taxonomy" id="96644"/>
    <lineage>
        <taxon>Eukaryota</taxon>
        <taxon>Metazoa</taxon>
        <taxon>Ecdysozoa</taxon>
        <taxon>Nematoda</taxon>
        <taxon>Chromadorea</taxon>
        <taxon>Rhabditida</taxon>
        <taxon>Rhabditina</taxon>
        <taxon>Rhabditomorpha</taxon>
        <taxon>Rhabditoidea</taxon>
        <taxon>Rhabditidae</taxon>
        <taxon>Mesorhabditinae</taxon>
        <taxon>Mesorhabditis</taxon>
    </lineage>
</organism>
<dbReference type="Gene3D" id="1.20.1050.10">
    <property type="match status" value="1"/>
</dbReference>
<dbReference type="Pfam" id="PF02798">
    <property type="entry name" value="GST_N"/>
    <property type="match status" value="1"/>
</dbReference>
<evidence type="ECO:0000313" key="9">
    <source>
        <dbReference type="Proteomes" id="UP001177023"/>
    </source>
</evidence>
<dbReference type="CDD" id="cd03192">
    <property type="entry name" value="GST_C_Sigma_like"/>
    <property type="match status" value="1"/>
</dbReference>
<dbReference type="FunFam" id="1.20.1050.10:FF:000031">
    <property type="entry name" value="Glutathione S-Transferase"/>
    <property type="match status" value="1"/>
</dbReference>
<dbReference type="PROSITE" id="PS50405">
    <property type="entry name" value="GST_CTER"/>
    <property type="match status" value="1"/>
</dbReference>
<dbReference type="SUPFAM" id="SSF47616">
    <property type="entry name" value="GST C-terminal domain-like"/>
    <property type="match status" value="1"/>
</dbReference>
<feature type="domain" description="GST C-terminal" evidence="7">
    <location>
        <begin position="81"/>
        <end position="206"/>
    </location>
</feature>
<evidence type="ECO:0000256" key="3">
    <source>
        <dbReference type="ARBA" id="ARBA00038317"/>
    </source>
</evidence>
<dbReference type="InterPro" id="IPR010987">
    <property type="entry name" value="Glutathione-S-Trfase_C-like"/>
</dbReference>
<accession>A0AA36G6N9</accession>
<evidence type="ECO:0000256" key="2">
    <source>
        <dbReference type="ARBA" id="ARBA00022679"/>
    </source>
</evidence>
<feature type="non-terminal residue" evidence="8">
    <location>
        <position position="1"/>
    </location>
</feature>
<dbReference type="AlphaFoldDB" id="A0AA36G6N9"/>
<evidence type="ECO:0000259" key="7">
    <source>
        <dbReference type="PROSITE" id="PS50405"/>
    </source>
</evidence>
<dbReference type="CDD" id="cd03039">
    <property type="entry name" value="GST_N_Sigma_like"/>
    <property type="match status" value="1"/>
</dbReference>
<keyword evidence="9" id="KW-1185">Reference proteome</keyword>
<feature type="domain" description="GST N-terminal" evidence="6">
    <location>
        <begin position="2"/>
        <end position="79"/>
    </location>
</feature>
<comment type="similarity">
    <text evidence="3">Belongs to the GST superfamily. Sigma family.</text>
</comment>
<dbReference type="FunFam" id="3.40.30.10:FF:000189">
    <property type="entry name" value="Glutathione S-Transferase"/>
    <property type="match status" value="1"/>
</dbReference>
<dbReference type="EMBL" id="CATQJA010002632">
    <property type="protein sequence ID" value="CAJ0574712.1"/>
    <property type="molecule type" value="Genomic_DNA"/>
</dbReference>
<dbReference type="GO" id="GO:0005737">
    <property type="term" value="C:cytoplasm"/>
    <property type="evidence" value="ECO:0007669"/>
    <property type="project" value="UniProtKB-ARBA"/>
</dbReference>
<dbReference type="Gene3D" id="3.40.30.10">
    <property type="entry name" value="Glutaredoxin"/>
    <property type="match status" value="1"/>
</dbReference>
<dbReference type="PROSITE" id="PS50404">
    <property type="entry name" value="GST_NTER"/>
    <property type="match status" value="1"/>
</dbReference>
<dbReference type="SFLD" id="SFLDG01205">
    <property type="entry name" value="AMPS.1"/>
    <property type="match status" value="1"/>
</dbReference>
<dbReference type="SUPFAM" id="SSF52833">
    <property type="entry name" value="Thioredoxin-like"/>
    <property type="match status" value="1"/>
</dbReference>
<dbReference type="InterPro" id="IPR036282">
    <property type="entry name" value="Glutathione-S-Trfase_C_sf"/>
</dbReference>
<comment type="catalytic activity">
    <reaction evidence="4">
        <text>RX + glutathione = an S-substituted glutathione + a halide anion + H(+)</text>
        <dbReference type="Rhea" id="RHEA:16437"/>
        <dbReference type="ChEBI" id="CHEBI:15378"/>
        <dbReference type="ChEBI" id="CHEBI:16042"/>
        <dbReference type="ChEBI" id="CHEBI:17792"/>
        <dbReference type="ChEBI" id="CHEBI:57925"/>
        <dbReference type="ChEBI" id="CHEBI:90779"/>
        <dbReference type="EC" id="2.5.1.18"/>
    </reaction>
</comment>
<dbReference type="InterPro" id="IPR040079">
    <property type="entry name" value="Glutathione_S-Trfase"/>
</dbReference>
<evidence type="ECO:0000313" key="8">
    <source>
        <dbReference type="EMBL" id="CAJ0574712.1"/>
    </source>
</evidence>
<dbReference type="GO" id="GO:0004364">
    <property type="term" value="F:glutathione transferase activity"/>
    <property type="evidence" value="ECO:0007669"/>
    <property type="project" value="UniProtKB-EC"/>
</dbReference>
<dbReference type="PANTHER" id="PTHR11571:SF224">
    <property type="entry name" value="HEMATOPOIETIC PROSTAGLANDIN D SYNTHASE"/>
    <property type="match status" value="1"/>
</dbReference>
<evidence type="ECO:0000256" key="5">
    <source>
        <dbReference type="ARBA" id="ARBA00078118"/>
    </source>
</evidence>
<evidence type="ECO:0000256" key="4">
    <source>
        <dbReference type="ARBA" id="ARBA00047960"/>
    </source>
</evidence>
<evidence type="ECO:0000259" key="6">
    <source>
        <dbReference type="PROSITE" id="PS50404"/>
    </source>
</evidence>
<dbReference type="InterPro" id="IPR050213">
    <property type="entry name" value="GST_superfamily"/>
</dbReference>